<name>A0ACB7C9X4_9ASCO</name>
<dbReference type="EMBL" id="JABTEG010000019">
    <property type="protein sequence ID" value="KAG4303847.1"/>
    <property type="molecule type" value="Genomic_DNA"/>
</dbReference>
<evidence type="ECO:0000313" key="1">
    <source>
        <dbReference type="EMBL" id="KAG4303847.1"/>
    </source>
</evidence>
<gene>
    <name evidence="1" type="ORF">PORY_002752</name>
</gene>
<sequence length="89" mass="10671">MIEKATQLFKIQGIFVSLLTVMLEIISFSQYQCIRYFLNFIEVLDQYTEDELRKENCNCYHCFMGLKIYLQKDFFCMKIFSYKTKVACG</sequence>
<accession>A0ACB7C9X4</accession>
<proteinExistence type="predicted"/>
<organism evidence="1 2">
    <name type="scientific">Pneumocystis oryctolagi</name>
    <dbReference type="NCBI Taxonomy" id="42067"/>
    <lineage>
        <taxon>Eukaryota</taxon>
        <taxon>Fungi</taxon>
        <taxon>Dikarya</taxon>
        <taxon>Ascomycota</taxon>
        <taxon>Taphrinomycotina</taxon>
        <taxon>Pneumocystomycetes</taxon>
        <taxon>Pneumocystaceae</taxon>
        <taxon>Pneumocystis</taxon>
    </lineage>
</organism>
<protein>
    <submittedName>
        <fullName evidence="1">Uncharacterized protein</fullName>
    </submittedName>
</protein>
<evidence type="ECO:0000313" key="2">
    <source>
        <dbReference type="Proteomes" id="UP000768646"/>
    </source>
</evidence>
<keyword evidence="2" id="KW-1185">Reference proteome</keyword>
<dbReference type="Proteomes" id="UP000768646">
    <property type="component" value="Unassembled WGS sequence"/>
</dbReference>
<comment type="caution">
    <text evidence="1">The sequence shown here is derived from an EMBL/GenBank/DDBJ whole genome shotgun (WGS) entry which is preliminary data.</text>
</comment>
<reference evidence="1 2" key="1">
    <citation type="journal article" date="2021" name="Commun. Biol.">
        <title>Genomic insights into the host specific adaptation of the Pneumocystis genus.</title>
        <authorList>
            <person name="Cisse O.H."/>
            <person name="Ma L."/>
            <person name="Dekker J.P."/>
            <person name="Khil P.P."/>
            <person name="Youn J.-H."/>
            <person name="Brenchley J.M."/>
            <person name="Blair R."/>
            <person name="Pahar B."/>
            <person name="Chabe M."/>
            <person name="Van Rompay K.K.A."/>
            <person name="Keesler R."/>
            <person name="Sukura A."/>
            <person name="Hirsch V."/>
            <person name="Kutty G."/>
            <person name="Liu Y."/>
            <person name="Peng L."/>
            <person name="Chen J."/>
            <person name="Song J."/>
            <person name="Weissenbacher-Lang C."/>
            <person name="Xu J."/>
            <person name="Upham N.S."/>
            <person name="Stajich J.E."/>
            <person name="Cuomo C.A."/>
            <person name="Cushion M.T."/>
            <person name="Kovacs J.A."/>
        </authorList>
    </citation>
    <scope>NUCLEOTIDE SEQUENCE [LARGE SCALE GENOMIC DNA]</scope>
    <source>
        <strain evidence="1 2">RABM</strain>
    </source>
</reference>